<proteinExistence type="predicted"/>
<gene>
    <name evidence="2" type="ORF">BDV96DRAFT_644870</name>
</gene>
<feature type="coiled-coil region" evidence="1">
    <location>
        <begin position="15"/>
        <end position="42"/>
    </location>
</feature>
<protein>
    <submittedName>
        <fullName evidence="2">Uncharacterized protein</fullName>
    </submittedName>
</protein>
<name>A0A6A5ZDC8_9PLEO</name>
<evidence type="ECO:0000313" key="2">
    <source>
        <dbReference type="EMBL" id="KAF2117452.1"/>
    </source>
</evidence>
<dbReference type="AlphaFoldDB" id="A0A6A5ZDC8"/>
<organism evidence="2 3">
    <name type="scientific">Lophiotrema nucula</name>
    <dbReference type="NCBI Taxonomy" id="690887"/>
    <lineage>
        <taxon>Eukaryota</taxon>
        <taxon>Fungi</taxon>
        <taxon>Dikarya</taxon>
        <taxon>Ascomycota</taxon>
        <taxon>Pezizomycotina</taxon>
        <taxon>Dothideomycetes</taxon>
        <taxon>Pleosporomycetidae</taxon>
        <taxon>Pleosporales</taxon>
        <taxon>Lophiotremataceae</taxon>
        <taxon>Lophiotrema</taxon>
    </lineage>
</organism>
<keyword evidence="3" id="KW-1185">Reference proteome</keyword>
<dbReference type="EMBL" id="ML977319">
    <property type="protein sequence ID" value="KAF2117452.1"/>
    <property type="molecule type" value="Genomic_DNA"/>
</dbReference>
<sequence length="299" mass="34810">MVILPTSIPNCRASILALRAQARHILDEYNQLKRQRKEFELHDIPRGKHRARKCCKAITNLKPKIDYLNYERLQPALERYAKLLCLDICQKAVAKLPQELLDEVYSYLTDSSTIEVYEIERHCDPNVMCHLHEYQELPHLGPNQSLHFWKPEYVGTTFLRGLATTWFRTSVLDITDSSPQFLQTFVQQDLTTVSTANKATGTNILRNLKAMKDMKARDASIFIELLYQPFMVFSRETWDRVRKNFVRHVIDHVLPAVKDIQAGGIKVRVELYSEWDKGDIPLELTFSGSIEEMKKFIEI</sequence>
<dbReference type="OrthoDB" id="3795413at2759"/>
<keyword evidence="1" id="KW-0175">Coiled coil</keyword>
<evidence type="ECO:0000256" key="1">
    <source>
        <dbReference type="SAM" id="Coils"/>
    </source>
</evidence>
<accession>A0A6A5ZDC8</accession>
<reference evidence="2" key="1">
    <citation type="journal article" date="2020" name="Stud. Mycol.">
        <title>101 Dothideomycetes genomes: a test case for predicting lifestyles and emergence of pathogens.</title>
        <authorList>
            <person name="Haridas S."/>
            <person name="Albert R."/>
            <person name="Binder M."/>
            <person name="Bloem J."/>
            <person name="Labutti K."/>
            <person name="Salamov A."/>
            <person name="Andreopoulos B."/>
            <person name="Baker S."/>
            <person name="Barry K."/>
            <person name="Bills G."/>
            <person name="Bluhm B."/>
            <person name="Cannon C."/>
            <person name="Castanera R."/>
            <person name="Culley D."/>
            <person name="Daum C."/>
            <person name="Ezra D."/>
            <person name="Gonzalez J."/>
            <person name="Henrissat B."/>
            <person name="Kuo A."/>
            <person name="Liang C."/>
            <person name="Lipzen A."/>
            <person name="Lutzoni F."/>
            <person name="Magnuson J."/>
            <person name="Mondo S."/>
            <person name="Nolan M."/>
            <person name="Ohm R."/>
            <person name="Pangilinan J."/>
            <person name="Park H.-J."/>
            <person name="Ramirez L."/>
            <person name="Alfaro M."/>
            <person name="Sun H."/>
            <person name="Tritt A."/>
            <person name="Yoshinaga Y."/>
            <person name="Zwiers L.-H."/>
            <person name="Turgeon B."/>
            <person name="Goodwin S."/>
            <person name="Spatafora J."/>
            <person name="Crous P."/>
            <person name="Grigoriev I."/>
        </authorList>
    </citation>
    <scope>NUCLEOTIDE SEQUENCE</scope>
    <source>
        <strain evidence="2">CBS 627.86</strain>
    </source>
</reference>
<evidence type="ECO:0000313" key="3">
    <source>
        <dbReference type="Proteomes" id="UP000799770"/>
    </source>
</evidence>
<dbReference type="Proteomes" id="UP000799770">
    <property type="component" value="Unassembled WGS sequence"/>
</dbReference>